<dbReference type="AlphaFoldDB" id="A0A0V7ZC45"/>
<evidence type="ECO:0000259" key="1">
    <source>
        <dbReference type="Pfam" id="PF19955"/>
    </source>
</evidence>
<name>A0A0V7ZC45_9CYAN</name>
<keyword evidence="3" id="KW-1185">Reference proteome</keyword>
<comment type="caution">
    <text evidence="2">The sequence shown here is derived from an EMBL/GenBank/DDBJ whole genome shotgun (WGS) entry which is preliminary data.</text>
</comment>
<accession>A0A0V7ZC45</accession>
<dbReference type="Pfam" id="PF19955">
    <property type="entry name" value="EAD1"/>
    <property type="match status" value="1"/>
</dbReference>
<evidence type="ECO:0000313" key="2">
    <source>
        <dbReference type="EMBL" id="KST62059.1"/>
    </source>
</evidence>
<sequence>MGLSGSQRQQLQDALIDAFPKKSSLEQMLSFQLNKSLGVVAPVEGNLRDIVFELIKKAEAENWVGDLVGAAREENPGNQSLRTSAESLRVLFESMSTPKFSEAVTKPLVRDSFQLPRKLSIQELKRLCDLFLQCQSMQNPLSRKDIILNPIPVNEMLKLPLEQ</sequence>
<evidence type="ECO:0000313" key="3">
    <source>
        <dbReference type="Proteomes" id="UP000053372"/>
    </source>
</evidence>
<gene>
    <name evidence="2" type="ORF">BC008_08485</name>
</gene>
<feature type="domain" description="Effector-associated" evidence="1">
    <location>
        <begin position="1"/>
        <end position="88"/>
    </location>
</feature>
<dbReference type="RefSeq" id="WP_036266144.1">
    <property type="nucleotide sequence ID" value="NZ_LMTZ01000163.1"/>
</dbReference>
<dbReference type="InterPro" id="IPR045430">
    <property type="entry name" value="EAD1"/>
</dbReference>
<dbReference type="EMBL" id="LMTZ01000163">
    <property type="protein sequence ID" value="KST62059.1"/>
    <property type="molecule type" value="Genomic_DNA"/>
</dbReference>
<proteinExistence type="predicted"/>
<protein>
    <recommendedName>
        <fullName evidence="1">Effector-associated domain-containing protein</fullName>
    </recommendedName>
</protein>
<reference evidence="2 3" key="1">
    <citation type="journal article" date="2015" name="Genome Announc.">
        <title>Draft Genome of the Euendolithic (true boring) Cyanobacterium Mastigocoleus testarum strain BC008.</title>
        <authorList>
            <person name="Guida B.S."/>
            <person name="Garcia-Pichel F."/>
        </authorList>
    </citation>
    <scope>NUCLEOTIDE SEQUENCE [LARGE SCALE GENOMIC DNA]</scope>
    <source>
        <strain evidence="2 3">BC008</strain>
    </source>
</reference>
<organism evidence="2 3">
    <name type="scientific">Mastigocoleus testarum BC008</name>
    <dbReference type="NCBI Taxonomy" id="371196"/>
    <lineage>
        <taxon>Bacteria</taxon>
        <taxon>Bacillati</taxon>
        <taxon>Cyanobacteriota</taxon>
        <taxon>Cyanophyceae</taxon>
        <taxon>Nostocales</taxon>
        <taxon>Hapalosiphonaceae</taxon>
        <taxon>Mastigocoleus</taxon>
    </lineage>
</organism>
<dbReference type="Proteomes" id="UP000053372">
    <property type="component" value="Unassembled WGS sequence"/>
</dbReference>